<evidence type="ECO:0000313" key="1">
    <source>
        <dbReference type="EMBL" id="TXB66159.1"/>
    </source>
</evidence>
<organism evidence="1 2">
    <name type="scientific">Vicingus serpentipes</name>
    <dbReference type="NCBI Taxonomy" id="1926625"/>
    <lineage>
        <taxon>Bacteria</taxon>
        <taxon>Pseudomonadati</taxon>
        <taxon>Bacteroidota</taxon>
        <taxon>Flavobacteriia</taxon>
        <taxon>Flavobacteriales</taxon>
        <taxon>Vicingaceae</taxon>
        <taxon>Vicingus</taxon>
    </lineage>
</organism>
<evidence type="ECO:0000313" key="2">
    <source>
        <dbReference type="Proteomes" id="UP000321721"/>
    </source>
</evidence>
<dbReference type="RefSeq" id="WP_147099663.1">
    <property type="nucleotide sequence ID" value="NZ_VOOS01000002.1"/>
</dbReference>
<accession>A0A5C6RWC1</accession>
<comment type="caution">
    <text evidence="1">The sequence shown here is derived from an EMBL/GenBank/DDBJ whole genome shotgun (WGS) entry which is preliminary data.</text>
</comment>
<dbReference type="AlphaFoldDB" id="A0A5C6RWC1"/>
<protein>
    <submittedName>
        <fullName evidence="1">Uncharacterized protein</fullName>
    </submittedName>
</protein>
<dbReference type="EMBL" id="VOOS01000002">
    <property type="protein sequence ID" value="TXB66159.1"/>
    <property type="molecule type" value="Genomic_DNA"/>
</dbReference>
<dbReference type="Proteomes" id="UP000321721">
    <property type="component" value="Unassembled WGS sequence"/>
</dbReference>
<name>A0A5C6RWC1_9FLAO</name>
<reference evidence="1 2" key="1">
    <citation type="submission" date="2019-08" db="EMBL/GenBank/DDBJ databases">
        <title>Genome of Vicingus serpentipes NCIMB 15042.</title>
        <authorList>
            <person name="Bowman J.P."/>
        </authorList>
    </citation>
    <scope>NUCLEOTIDE SEQUENCE [LARGE SCALE GENOMIC DNA]</scope>
    <source>
        <strain evidence="1 2">NCIMB 15042</strain>
    </source>
</reference>
<gene>
    <name evidence="1" type="ORF">FRY74_06190</name>
</gene>
<proteinExistence type="predicted"/>
<sequence>MSIVINLFGNGIRCWICEIPIHRYNQLKDVADFNKTSLNNVIFDLEILKNLGYYHWKNIFPIKEIIGFNIEGNNKIEIKQNVKTLSKFTSKDIFNEQALFKLYSTKEIDLEFTKKANYKYILIGQTEIGSYKYKVKKEPFTIEKLCFSYCQGINNKSYMIEINYEGNQLLPIKNDTIIRSFFINYLNFE</sequence>
<keyword evidence="2" id="KW-1185">Reference proteome</keyword>